<sequence>MSSPTLPRATSEEASPHEASHRSLGLPCVTSLPSEEASLLLAPTPPRGVPRPRGGTSPRDVSRFSRRAFTLGLGAALAAGGSACGLSGTGGRGIVFHMGLRTAPAPEATQVGEFTTDTGWGVRLTSARMVLGPIYLFENASPLQQQARGVLRSLLDVLVPTAHAHDGDFFSGGTVLGEWDREVVFDLLAQNDARVLGRSPGIAGRARSFSLLLQPPSRALGDEGAALQGHSVLMDGTAFRGEQRIAFRVALDFPPPVELQRVDFVPIDADLDDDGLFVVEVRPHQWFQGAHFDRLPPSTEGLPVDVTPETQVHRALSVNVRRFTAFSGAWEPGFTS</sequence>
<dbReference type="Proteomes" id="UP000183760">
    <property type="component" value="Unassembled WGS sequence"/>
</dbReference>
<evidence type="ECO:0000313" key="5">
    <source>
        <dbReference type="Proteomes" id="UP000321514"/>
    </source>
</evidence>
<organism evidence="2 5">
    <name type="scientific">Myxococcus fulvus</name>
    <dbReference type="NCBI Taxonomy" id="33"/>
    <lineage>
        <taxon>Bacteria</taxon>
        <taxon>Pseudomonadati</taxon>
        <taxon>Myxococcota</taxon>
        <taxon>Myxococcia</taxon>
        <taxon>Myxococcales</taxon>
        <taxon>Cystobacterineae</taxon>
        <taxon>Myxococcaceae</taxon>
        <taxon>Myxococcus</taxon>
    </lineage>
</organism>
<evidence type="ECO:0000313" key="3">
    <source>
        <dbReference type="EMBL" id="SEU05334.1"/>
    </source>
</evidence>
<dbReference type="AlphaFoldDB" id="A0A511SXW5"/>
<reference evidence="2 5" key="2">
    <citation type="submission" date="2019-07" db="EMBL/GenBank/DDBJ databases">
        <title>Whole genome shotgun sequence of Myxococcus fulvus NBRC 100333.</title>
        <authorList>
            <person name="Hosoyama A."/>
            <person name="Uohara A."/>
            <person name="Ohji S."/>
            <person name="Ichikawa N."/>
        </authorList>
    </citation>
    <scope>NUCLEOTIDE SEQUENCE [LARGE SCALE GENOMIC DNA]</scope>
    <source>
        <strain evidence="2 5">NBRC 100333</strain>
    </source>
</reference>
<gene>
    <name evidence="2" type="ORF">MFU01_17970</name>
    <name evidence="3" type="ORF">SAMN05443572_104610</name>
</gene>
<feature type="compositionally biased region" description="Basic and acidic residues" evidence="1">
    <location>
        <begin position="10"/>
        <end position="21"/>
    </location>
</feature>
<evidence type="ECO:0000313" key="2">
    <source>
        <dbReference type="EMBL" id="GEN06760.1"/>
    </source>
</evidence>
<protein>
    <submittedName>
        <fullName evidence="2">Uncharacterized protein</fullName>
    </submittedName>
</protein>
<accession>A0A511SXW5</accession>
<dbReference type="STRING" id="1334629.MFUL124B02_39470"/>
<dbReference type="EMBL" id="BJXR01000017">
    <property type="protein sequence ID" value="GEN06760.1"/>
    <property type="molecule type" value="Genomic_DNA"/>
</dbReference>
<keyword evidence="4" id="KW-1185">Reference proteome</keyword>
<evidence type="ECO:0000256" key="1">
    <source>
        <dbReference type="SAM" id="MobiDB-lite"/>
    </source>
</evidence>
<dbReference type="EMBL" id="FOIB01000004">
    <property type="protein sequence ID" value="SEU05334.1"/>
    <property type="molecule type" value="Genomic_DNA"/>
</dbReference>
<proteinExistence type="predicted"/>
<dbReference type="Proteomes" id="UP000321514">
    <property type="component" value="Unassembled WGS sequence"/>
</dbReference>
<comment type="caution">
    <text evidence="2">The sequence shown here is derived from an EMBL/GenBank/DDBJ whole genome shotgun (WGS) entry which is preliminary data.</text>
</comment>
<reference evidence="3 4" key="1">
    <citation type="submission" date="2016-10" db="EMBL/GenBank/DDBJ databases">
        <authorList>
            <person name="Varghese N."/>
            <person name="Submissions S."/>
        </authorList>
    </citation>
    <scope>NUCLEOTIDE SEQUENCE [LARGE SCALE GENOMIC DNA]</scope>
    <source>
        <strain evidence="3 4">DSM 16525</strain>
    </source>
</reference>
<name>A0A511SXW5_MYXFU</name>
<evidence type="ECO:0000313" key="4">
    <source>
        <dbReference type="Proteomes" id="UP000183760"/>
    </source>
</evidence>
<feature type="compositionally biased region" description="Low complexity" evidence="1">
    <location>
        <begin position="31"/>
        <end position="42"/>
    </location>
</feature>
<feature type="region of interest" description="Disordered" evidence="1">
    <location>
        <begin position="1"/>
        <end position="62"/>
    </location>
</feature>